<dbReference type="InterPro" id="IPR040256">
    <property type="entry name" value="At4g02000-like"/>
</dbReference>
<proteinExistence type="predicted"/>
<accession>A0A9Q0JL27</accession>
<dbReference type="SUPFAM" id="SSF56219">
    <property type="entry name" value="DNase I-like"/>
    <property type="match status" value="1"/>
</dbReference>
<dbReference type="Pfam" id="PF14111">
    <property type="entry name" value="DUF4283"/>
    <property type="match status" value="1"/>
</dbReference>
<dbReference type="Proteomes" id="UP001141552">
    <property type="component" value="Unassembled WGS sequence"/>
</dbReference>
<feature type="non-terminal residue" evidence="2">
    <location>
        <position position="1"/>
    </location>
</feature>
<feature type="domain" description="DUF4283" evidence="1">
    <location>
        <begin position="44"/>
        <end position="100"/>
    </location>
</feature>
<dbReference type="EMBL" id="JAKUCV010001843">
    <property type="protein sequence ID" value="KAJ4844892.1"/>
    <property type="molecule type" value="Genomic_DNA"/>
</dbReference>
<organism evidence="2 3">
    <name type="scientific">Turnera subulata</name>
    <dbReference type="NCBI Taxonomy" id="218843"/>
    <lineage>
        <taxon>Eukaryota</taxon>
        <taxon>Viridiplantae</taxon>
        <taxon>Streptophyta</taxon>
        <taxon>Embryophyta</taxon>
        <taxon>Tracheophyta</taxon>
        <taxon>Spermatophyta</taxon>
        <taxon>Magnoliopsida</taxon>
        <taxon>eudicotyledons</taxon>
        <taxon>Gunneridae</taxon>
        <taxon>Pentapetalae</taxon>
        <taxon>rosids</taxon>
        <taxon>fabids</taxon>
        <taxon>Malpighiales</taxon>
        <taxon>Passifloraceae</taxon>
        <taxon>Turnera</taxon>
    </lineage>
</organism>
<comment type="caution">
    <text evidence="2">The sequence shown here is derived from an EMBL/GenBank/DDBJ whole genome shotgun (WGS) entry which is preliminary data.</text>
</comment>
<protein>
    <recommendedName>
        <fullName evidence="1">DUF4283 domain-containing protein</fullName>
    </recommendedName>
</protein>
<reference evidence="2" key="2">
    <citation type="journal article" date="2023" name="Plants (Basel)">
        <title>Annotation of the Turnera subulata (Passifloraceae) Draft Genome Reveals the S-Locus Evolved after the Divergence of Turneroideae from Passifloroideae in a Stepwise Manner.</title>
        <authorList>
            <person name="Henning P.M."/>
            <person name="Roalson E.H."/>
            <person name="Mir W."/>
            <person name="McCubbin A.G."/>
            <person name="Shore J.S."/>
        </authorList>
    </citation>
    <scope>NUCLEOTIDE SEQUENCE</scope>
    <source>
        <strain evidence="2">F60SS</strain>
    </source>
</reference>
<dbReference type="PANTHER" id="PTHR31286:SF171">
    <property type="entry name" value="CCHC-TYPE DOMAIN-CONTAINING PROTEIN"/>
    <property type="match status" value="1"/>
</dbReference>
<evidence type="ECO:0000259" key="1">
    <source>
        <dbReference type="Pfam" id="PF14111"/>
    </source>
</evidence>
<gene>
    <name evidence="2" type="ORF">Tsubulata_016465</name>
</gene>
<evidence type="ECO:0000313" key="2">
    <source>
        <dbReference type="EMBL" id="KAJ4844892.1"/>
    </source>
</evidence>
<evidence type="ECO:0000313" key="3">
    <source>
        <dbReference type="Proteomes" id="UP001141552"/>
    </source>
</evidence>
<dbReference type="OrthoDB" id="851886at2759"/>
<dbReference type="InterPro" id="IPR025558">
    <property type="entry name" value="DUF4283"/>
</dbReference>
<dbReference type="InterPro" id="IPR036691">
    <property type="entry name" value="Endo/exonu/phosph_ase_sf"/>
</dbReference>
<feature type="non-terminal residue" evidence="2">
    <location>
        <position position="430"/>
    </location>
</feature>
<name>A0A9Q0JL27_9ROSI</name>
<dbReference type="AlphaFoldDB" id="A0A9Q0JL27"/>
<keyword evidence="3" id="KW-1185">Reference proteome</keyword>
<sequence>ERAKEKSSMVDLIEEQMVSLTFLDGDRLRPSFALDSDYYQRLCALWTNTLILKLLGRTIGYKALHTRLMQLWKLGASVKILDLGHGCYLAKFTSLVDLEKCDHLGKTMAWISLPGLPLMYYDDDLLTTFASAIGKPIKIDSNTSEATRALYAQMCVEIDFGLPLVPVVHIQDEAFKVQYEGLHTICLNCGRYGHTIIQCQFDQPDVPIEPAEGVSPENYMELIVWNFRGAGGREFARCFRDLCSQHHPEVVFLFEVRIFGERAGRVSMQFGFDSAVRMDPVGFSGGIWVLWKSNVVQLRQWGSHLQCLTFRFDLARGGYWFGLASSSLLQLERELQQEYKLVLHYGENKALFLLRIIRRDFIASSIPQIPHYLELFMVALGTLEQLKHVPFELMTNEGLSYLASAIGKSLHMNQDCSKLFSSDRVTVCID</sequence>
<dbReference type="PANTHER" id="PTHR31286">
    <property type="entry name" value="GLYCINE-RICH CELL WALL STRUCTURAL PROTEIN 1.8-LIKE"/>
    <property type="match status" value="1"/>
</dbReference>
<reference evidence="2" key="1">
    <citation type="submission" date="2022-02" db="EMBL/GenBank/DDBJ databases">
        <authorList>
            <person name="Henning P.M."/>
            <person name="McCubbin A.G."/>
            <person name="Shore J.S."/>
        </authorList>
    </citation>
    <scope>NUCLEOTIDE SEQUENCE</scope>
    <source>
        <strain evidence="2">F60SS</strain>
        <tissue evidence="2">Leaves</tissue>
    </source>
</reference>